<accession>A0A512DU69</accession>
<dbReference type="InterPro" id="IPR050707">
    <property type="entry name" value="HTH_MetabolicPath_Reg"/>
</dbReference>
<gene>
    <name evidence="6" type="ORF">SAE02_41350</name>
</gene>
<evidence type="ECO:0000256" key="3">
    <source>
        <dbReference type="ARBA" id="ARBA00023163"/>
    </source>
</evidence>
<evidence type="ECO:0000313" key="6">
    <source>
        <dbReference type="EMBL" id="GEO39987.1"/>
    </source>
</evidence>
<dbReference type="Proteomes" id="UP000321523">
    <property type="component" value="Unassembled WGS sequence"/>
</dbReference>
<reference evidence="6 7" key="1">
    <citation type="submission" date="2019-07" db="EMBL/GenBank/DDBJ databases">
        <title>Whole genome shotgun sequence of Skermanella aerolata NBRC 106429.</title>
        <authorList>
            <person name="Hosoyama A."/>
            <person name="Uohara A."/>
            <person name="Ohji S."/>
            <person name="Ichikawa N."/>
        </authorList>
    </citation>
    <scope>NUCLEOTIDE SEQUENCE [LARGE SCALE GENOMIC DNA]</scope>
    <source>
        <strain evidence="6 7">NBRC 106429</strain>
    </source>
</reference>
<dbReference type="SMART" id="SM00346">
    <property type="entry name" value="HTH_ICLR"/>
    <property type="match status" value="1"/>
</dbReference>
<name>A0A512DU69_9PROT</name>
<organism evidence="6 7">
    <name type="scientific">Skermanella aerolata</name>
    <dbReference type="NCBI Taxonomy" id="393310"/>
    <lineage>
        <taxon>Bacteria</taxon>
        <taxon>Pseudomonadati</taxon>
        <taxon>Pseudomonadota</taxon>
        <taxon>Alphaproteobacteria</taxon>
        <taxon>Rhodospirillales</taxon>
        <taxon>Azospirillaceae</taxon>
        <taxon>Skermanella</taxon>
    </lineage>
</organism>
<evidence type="ECO:0000259" key="4">
    <source>
        <dbReference type="PROSITE" id="PS51077"/>
    </source>
</evidence>
<dbReference type="InterPro" id="IPR005471">
    <property type="entry name" value="Tscrpt_reg_IclR_N"/>
</dbReference>
<keyword evidence="2" id="KW-0238">DNA-binding</keyword>
<keyword evidence="1" id="KW-0805">Transcription regulation</keyword>
<dbReference type="Gene3D" id="3.30.450.40">
    <property type="match status" value="1"/>
</dbReference>
<dbReference type="GO" id="GO:0003677">
    <property type="term" value="F:DNA binding"/>
    <property type="evidence" value="ECO:0007669"/>
    <property type="project" value="UniProtKB-KW"/>
</dbReference>
<proteinExistence type="predicted"/>
<dbReference type="FunFam" id="1.10.10.10:FF:000056">
    <property type="entry name" value="IclR family transcriptional regulator"/>
    <property type="match status" value="1"/>
</dbReference>
<evidence type="ECO:0000256" key="1">
    <source>
        <dbReference type="ARBA" id="ARBA00023015"/>
    </source>
</evidence>
<dbReference type="GO" id="GO:0045892">
    <property type="term" value="P:negative regulation of DNA-templated transcription"/>
    <property type="evidence" value="ECO:0007669"/>
    <property type="project" value="TreeGrafter"/>
</dbReference>
<dbReference type="SUPFAM" id="SSF46785">
    <property type="entry name" value="Winged helix' DNA-binding domain"/>
    <property type="match status" value="1"/>
</dbReference>
<feature type="domain" description="HTH iclR-type" evidence="4">
    <location>
        <begin position="8"/>
        <end position="70"/>
    </location>
</feature>
<dbReference type="AlphaFoldDB" id="A0A512DU69"/>
<comment type="caution">
    <text evidence="6">The sequence shown here is derived from an EMBL/GenBank/DDBJ whole genome shotgun (WGS) entry which is preliminary data.</text>
</comment>
<dbReference type="EMBL" id="BJYZ01000019">
    <property type="protein sequence ID" value="GEO39987.1"/>
    <property type="molecule type" value="Genomic_DNA"/>
</dbReference>
<dbReference type="Pfam" id="PF09339">
    <property type="entry name" value="HTH_IclR"/>
    <property type="match status" value="1"/>
</dbReference>
<dbReference type="OrthoDB" id="6057486at2"/>
<dbReference type="InterPro" id="IPR036390">
    <property type="entry name" value="WH_DNA-bd_sf"/>
</dbReference>
<evidence type="ECO:0000313" key="7">
    <source>
        <dbReference type="Proteomes" id="UP000321523"/>
    </source>
</evidence>
<dbReference type="GO" id="GO:0003700">
    <property type="term" value="F:DNA-binding transcription factor activity"/>
    <property type="evidence" value="ECO:0007669"/>
    <property type="project" value="TreeGrafter"/>
</dbReference>
<sequence length="261" mass="28251">MTRDALLVQSVEKALRVLQAFDGGNRFLGLTEIAARCGVDKSAAQRFAHTLHLAGYLEKCPETRRYGLGKRLLEVTYNYLRSNPLIEAATPALIELRRFSGQHIKLSLFDDTSVIYAIRQQSEREYFAASLVGRRVPTFCAAGGRAILAELEPARAADIVARSDLAPLTPKTLVDPNLLLEEIAAVRRQGYAVAAEQVLLGEVVIGAAVIDAGGSPVAAVHIAGSLAEWTPEEYARKFAGPAIETAQALSRATVKRIREAS</sequence>
<dbReference type="Pfam" id="PF01614">
    <property type="entry name" value="IclR_C"/>
    <property type="match status" value="1"/>
</dbReference>
<protein>
    <submittedName>
        <fullName evidence="6">Transcriptional regulator</fullName>
    </submittedName>
</protein>
<evidence type="ECO:0000256" key="2">
    <source>
        <dbReference type="ARBA" id="ARBA00023125"/>
    </source>
</evidence>
<dbReference type="InterPro" id="IPR036388">
    <property type="entry name" value="WH-like_DNA-bd_sf"/>
</dbReference>
<dbReference type="PANTHER" id="PTHR30136">
    <property type="entry name" value="HELIX-TURN-HELIX TRANSCRIPTIONAL REGULATOR, ICLR FAMILY"/>
    <property type="match status" value="1"/>
</dbReference>
<feature type="domain" description="IclR-ED" evidence="5">
    <location>
        <begin position="71"/>
        <end position="255"/>
    </location>
</feature>
<dbReference type="PROSITE" id="PS51077">
    <property type="entry name" value="HTH_ICLR"/>
    <property type="match status" value="1"/>
</dbReference>
<evidence type="ECO:0000259" key="5">
    <source>
        <dbReference type="PROSITE" id="PS51078"/>
    </source>
</evidence>
<dbReference type="RefSeq" id="WP_044433740.1">
    <property type="nucleotide sequence ID" value="NZ_BJYZ01000019.1"/>
</dbReference>
<dbReference type="Gene3D" id="1.10.10.10">
    <property type="entry name" value="Winged helix-like DNA-binding domain superfamily/Winged helix DNA-binding domain"/>
    <property type="match status" value="1"/>
</dbReference>
<keyword evidence="3" id="KW-0804">Transcription</keyword>
<dbReference type="PROSITE" id="PS51078">
    <property type="entry name" value="ICLR_ED"/>
    <property type="match status" value="1"/>
</dbReference>
<dbReference type="InterPro" id="IPR014757">
    <property type="entry name" value="Tscrpt_reg_IclR_C"/>
</dbReference>
<keyword evidence="7" id="KW-1185">Reference proteome</keyword>
<dbReference type="PANTHER" id="PTHR30136:SF35">
    <property type="entry name" value="HTH-TYPE TRANSCRIPTIONAL REGULATOR RV1719"/>
    <property type="match status" value="1"/>
</dbReference>
<dbReference type="SUPFAM" id="SSF55781">
    <property type="entry name" value="GAF domain-like"/>
    <property type="match status" value="1"/>
</dbReference>
<dbReference type="InterPro" id="IPR029016">
    <property type="entry name" value="GAF-like_dom_sf"/>
</dbReference>